<gene>
    <name evidence="1" type="primary">PCMP-H33</name>
    <name evidence="1" type="ORF">KSP40_PGU018288</name>
</gene>
<sequence>MVVRGFLADGHSLRELLFAAAISLRGSMTYARQLFDRVPHPDHFMWNTIIRGAAHTSNPADALCLCIRMERAGTCWSYHGDLEVVKHVISLPTRYEPAGSHIRDVE</sequence>
<protein>
    <submittedName>
        <fullName evidence="1">Pentatricopeptide repeat-containing protein</fullName>
    </submittedName>
</protein>
<organism evidence="1 2">
    <name type="scientific">Platanthera guangdongensis</name>
    <dbReference type="NCBI Taxonomy" id="2320717"/>
    <lineage>
        <taxon>Eukaryota</taxon>
        <taxon>Viridiplantae</taxon>
        <taxon>Streptophyta</taxon>
        <taxon>Embryophyta</taxon>
        <taxon>Tracheophyta</taxon>
        <taxon>Spermatophyta</taxon>
        <taxon>Magnoliopsida</taxon>
        <taxon>Liliopsida</taxon>
        <taxon>Asparagales</taxon>
        <taxon>Orchidaceae</taxon>
        <taxon>Orchidoideae</taxon>
        <taxon>Orchideae</taxon>
        <taxon>Orchidinae</taxon>
        <taxon>Platanthera</taxon>
    </lineage>
</organism>
<dbReference type="Gene3D" id="1.25.40.10">
    <property type="entry name" value="Tetratricopeptide repeat domain"/>
    <property type="match status" value="1"/>
</dbReference>
<comment type="caution">
    <text evidence="1">The sequence shown here is derived from an EMBL/GenBank/DDBJ whole genome shotgun (WGS) entry which is preliminary data.</text>
</comment>
<dbReference type="InterPro" id="IPR011990">
    <property type="entry name" value="TPR-like_helical_dom_sf"/>
</dbReference>
<proteinExistence type="predicted"/>
<accession>A0ABR2N3Y0</accession>
<evidence type="ECO:0000313" key="2">
    <source>
        <dbReference type="Proteomes" id="UP001412067"/>
    </source>
</evidence>
<name>A0ABR2N3Y0_9ASPA</name>
<reference evidence="1 2" key="1">
    <citation type="journal article" date="2022" name="Nat. Plants">
        <title>Genomes of leafy and leafless Platanthera orchids illuminate the evolution of mycoheterotrophy.</title>
        <authorList>
            <person name="Li M.H."/>
            <person name="Liu K.W."/>
            <person name="Li Z."/>
            <person name="Lu H.C."/>
            <person name="Ye Q.L."/>
            <person name="Zhang D."/>
            <person name="Wang J.Y."/>
            <person name="Li Y.F."/>
            <person name="Zhong Z.M."/>
            <person name="Liu X."/>
            <person name="Yu X."/>
            <person name="Liu D.K."/>
            <person name="Tu X.D."/>
            <person name="Liu B."/>
            <person name="Hao Y."/>
            <person name="Liao X.Y."/>
            <person name="Jiang Y.T."/>
            <person name="Sun W.H."/>
            <person name="Chen J."/>
            <person name="Chen Y.Q."/>
            <person name="Ai Y."/>
            <person name="Zhai J.W."/>
            <person name="Wu S.S."/>
            <person name="Zhou Z."/>
            <person name="Hsiao Y.Y."/>
            <person name="Wu W.L."/>
            <person name="Chen Y.Y."/>
            <person name="Lin Y.F."/>
            <person name="Hsu J.L."/>
            <person name="Li C.Y."/>
            <person name="Wang Z.W."/>
            <person name="Zhao X."/>
            <person name="Zhong W.Y."/>
            <person name="Ma X.K."/>
            <person name="Ma L."/>
            <person name="Huang J."/>
            <person name="Chen G.Z."/>
            <person name="Huang M.Z."/>
            <person name="Huang L."/>
            <person name="Peng D.H."/>
            <person name="Luo Y.B."/>
            <person name="Zou S.Q."/>
            <person name="Chen S.P."/>
            <person name="Lan S."/>
            <person name="Tsai W.C."/>
            <person name="Van de Peer Y."/>
            <person name="Liu Z.J."/>
        </authorList>
    </citation>
    <scope>NUCLEOTIDE SEQUENCE [LARGE SCALE GENOMIC DNA]</scope>
    <source>
        <strain evidence="1">Lor288</strain>
    </source>
</reference>
<dbReference type="Proteomes" id="UP001412067">
    <property type="component" value="Unassembled WGS sequence"/>
</dbReference>
<evidence type="ECO:0000313" key="1">
    <source>
        <dbReference type="EMBL" id="KAK8970837.1"/>
    </source>
</evidence>
<dbReference type="EMBL" id="JBBWWR010000001">
    <property type="protein sequence ID" value="KAK8970837.1"/>
    <property type="molecule type" value="Genomic_DNA"/>
</dbReference>
<keyword evidence="2" id="KW-1185">Reference proteome</keyword>